<reference evidence="3 6" key="2">
    <citation type="submission" date="2023-07" db="EMBL/GenBank/DDBJ databases">
        <title>Genomic Encyclopedia of Type Strains, Phase IV (KMG-IV): sequencing the most valuable type-strain genomes for metagenomic binning, comparative biology and taxonomic classification.</title>
        <authorList>
            <person name="Goeker M."/>
        </authorList>
    </citation>
    <scope>NUCLEOTIDE SEQUENCE [LARGE SCALE GENOMIC DNA]</scope>
    <source>
        <strain evidence="3 6">DSM 14432</strain>
    </source>
</reference>
<protein>
    <submittedName>
        <fullName evidence="3">Heat shock protein HslJ</fullName>
    </submittedName>
    <submittedName>
        <fullName evidence="4">META domain-containing protein</fullName>
    </submittedName>
</protein>
<dbReference type="PANTHER" id="PTHR35535">
    <property type="entry name" value="HEAT SHOCK PROTEIN HSLJ"/>
    <property type="match status" value="1"/>
</dbReference>
<feature type="chain" id="PRO_5026158589" evidence="1">
    <location>
        <begin position="20"/>
        <end position="278"/>
    </location>
</feature>
<evidence type="ECO:0000259" key="2">
    <source>
        <dbReference type="Pfam" id="PF03724"/>
    </source>
</evidence>
<organism evidence="4 5">
    <name type="scientific">Qipengyuania citrea</name>
    <dbReference type="NCBI Taxonomy" id="225971"/>
    <lineage>
        <taxon>Bacteria</taxon>
        <taxon>Pseudomonadati</taxon>
        <taxon>Pseudomonadota</taxon>
        <taxon>Alphaproteobacteria</taxon>
        <taxon>Sphingomonadales</taxon>
        <taxon>Erythrobacteraceae</taxon>
        <taxon>Qipengyuania</taxon>
    </lineage>
</organism>
<dbReference type="InterPro" id="IPR053147">
    <property type="entry name" value="Hsp_HslJ-like"/>
</dbReference>
<feature type="domain" description="DUF306" evidence="2">
    <location>
        <begin position="41"/>
        <end position="139"/>
    </location>
</feature>
<dbReference type="InterPro" id="IPR038670">
    <property type="entry name" value="HslJ-like_sf"/>
</dbReference>
<dbReference type="PANTHER" id="PTHR35535:SF1">
    <property type="entry name" value="HEAT SHOCK PROTEIN HSLJ"/>
    <property type="match status" value="1"/>
</dbReference>
<reference evidence="4 5" key="1">
    <citation type="submission" date="2019-12" db="EMBL/GenBank/DDBJ databases">
        <title>Genomic-based taxomic classification of the family Erythrobacteraceae.</title>
        <authorList>
            <person name="Xu L."/>
        </authorList>
    </citation>
    <scope>NUCLEOTIDE SEQUENCE [LARGE SCALE GENOMIC DNA]</scope>
    <source>
        <strain evidence="4 5">CGMCC 1.8703</strain>
    </source>
</reference>
<dbReference type="GeneID" id="93686462"/>
<dbReference type="EMBL" id="WTYG01000001">
    <property type="protein sequence ID" value="MXP34462.1"/>
    <property type="molecule type" value="Genomic_DNA"/>
</dbReference>
<comment type="caution">
    <text evidence="4">The sequence shown here is derived from an EMBL/GenBank/DDBJ whole genome shotgun (WGS) entry which is preliminary data.</text>
</comment>
<dbReference type="RefSeq" id="WP_160765975.1">
    <property type="nucleotide sequence ID" value="NZ_JAUSWK010000002.1"/>
</dbReference>
<keyword evidence="6" id="KW-1185">Reference proteome</keyword>
<proteinExistence type="predicted"/>
<dbReference type="Proteomes" id="UP000439914">
    <property type="component" value="Unassembled WGS sequence"/>
</dbReference>
<dbReference type="AlphaFoldDB" id="A0A6I4U6F7"/>
<dbReference type="EMBL" id="JAUSWK010000002">
    <property type="protein sequence ID" value="MDQ0566101.1"/>
    <property type="molecule type" value="Genomic_DNA"/>
</dbReference>
<evidence type="ECO:0000313" key="6">
    <source>
        <dbReference type="Proteomes" id="UP001238601"/>
    </source>
</evidence>
<keyword evidence="1" id="KW-0732">Signal</keyword>
<accession>A0A6I4U6F7</accession>
<evidence type="ECO:0000313" key="3">
    <source>
        <dbReference type="EMBL" id="MDQ0566101.1"/>
    </source>
</evidence>
<dbReference type="InterPro" id="IPR005184">
    <property type="entry name" value="DUF306_Meta_HslJ"/>
</dbReference>
<dbReference type="Gene3D" id="2.40.128.270">
    <property type="match status" value="2"/>
</dbReference>
<evidence type="ECO:0000256" key="1">
    <source>
        <dbReference type="SAM" id="SignalP"/>
    </source>
</evidence>
<sequence>MRTLACLLLMGLAACNSQADQQTGNAAAEADRETVPALEDITGRWRITSIDGETMPVSGSEPYLAFSADAAGGSVGCNSFGGTTLYAQGRIAVHSWGGDAMACIEPLGKWENTIAKLFRTYPQVRLSGDRLRLSARDHEIELTREDGAQPLNRSPDPMRIPVSDPVSQDLANTEWTIRALDGETASSSPGDRHLRFYADTWQGLASCATLFGTYRADGNRLSVDDEISATEQNCREDHAALDTAFDELMRDDPHYLIGPNGELIIAGEDHVLTGDRAR</sequence>
<dbReference type="Proteomes" id="UP001238601">
    <property type="component" value="Unassembled WGS sequence"/>
</dbReference>
<feature type="domain" description="DUF306" evidence="2">
    <location>
        <begin position="168"/>
        <end position="270"/>
    </location>
</feature>
<name>A0A6I4U6F7_9SPHN</name>
<dbReference type="PROSITE" id="PS51257">
    <property type="entry name" value="PROKAR_LIPOPROTEIN"/>
    <property type="match status" value="1"/>
</dbReference>
<dbReference type="Pfam" id="PF03724">
    <property type="entry name" value="META"/>
    <property type="match status" value="2"/>
</dbReference>
<evidence type="ECO:0000313" key="5">
    <source>
        <dbReference type="Proteomes" id="UP000439914"/>
    </source>
</evidence>
<feature type="signal peptide" evidence="1">
    <location>
        <begin position="1"/>
        <end position="19"/>
    </location>
</feature>
<evidence type="ECO:0000313" key="4">
    <source>
        <dbReference type="EMBL" id="MXP34462.1"/>
    </source>
</evidence>
<gene>
    <name evidence="4" type="ORF">GRI55_01605</name>
    <name evidence="3" type="ORF">QOZ97_001634</name>
</gene>
<keyword evidence="3" id="KW-0346">Stress response</keyword>